<dbReference type="RefSeq" id="WP_167473060.1">
    <property type="nucleotide sequence ID" value="NZ_CP046172.1"/>
</dbReference>
<organism evidence="1 2">
    <name type="scientific">Nocardia arthritidis</name>
    <dbReference type="NCBI Taxonomy" id="228602"/>
    <lineage>
        <taxon>Bacteria</taxon>
        <taxon>Bacillati</taxon>
        <taxon>Actinomycetota</taxon>
        <taxon>Actinomycetes</taxon>
        <taxon>Mycobacteriales</taxon>
        <taxon>Nocardiaceae</taxon>
        <taxon>Nocardia</taxon>
    </lineage>
</organism>
<evidence type="ECO:0000313" key="2">
    <source>
        <dbReference type="Proteomes" id="UP000503540"/>
    </source>
</evidence>
<evidence type="ECO:0000313" key="1">
    <source>
        <dbReference type="EMBL" id="QIS10027.1"/>
    </source>
</evidence>
<name>A0A6G9YAC1_9NOCA</name>
<dbReference type="KEGG" id="nah:F5544_10650"/>
<protein>
    <submittedName>
        <fullName evidence="1">Uncharacterized protein</fullName>
    </submittedName>
</protein>
<accession>A0A6G9YAC1</accession>
<dbReference type="Proteomes" id="UP000503540">
    <property type="component" value="Chromosome"/>
</dbReference>
<reference evidence="1 2" key="1">
    <citation type="journal article" date="2019" name="ACS Chem. Biol.">
        <title>Identification and Mobilization of a Cryptic Antibiotic Biosynthesis Gene Locus from a Human-Pathogenic Nocardia Isolate.</title>
        <authorList>
            <person name="Herisse M."/>
            <person name="Ishida K."/>
            <person name="Porter J.L."/>
            <person name="Howden B."/>
            <person name="Hertweck C."/>
            <person name="Stinear T.P."/>
            <person name="Pidot S.J."/>
        </authorList>
    </citation>
    <scope>NUCLEOTIDE SEQUENCE [LARGE SCALE GENOMIC DNA]</scope>
    <source>
        <strain evidence="1 2">AUSMDU00012717</strain>
    </source>
</reference>
<gene>
    <name evidence="1" type="ORF">F5544_10650</name>
</gene>
<dbReference type="EMBL" id="CP046172">
    <property type="protein sequence ID" value="QIS10027.1"/>
    <property type="molecule type" value="Genomic_DNA"/>
</dbReference>
<sequence length="85" mass="9499">MNGLSQDNTDAEQQEIAFSLWDFIDELIAQKLRAPGDDVISRRGSNWRWPSKRFSAGFPGCGSIFRRASFVSGTTCWCTACTTCQ</sequence>
<keyword evidence="2" id="KW-1185">Reference proteome</keyword>
<proteinExistence type="predicted"/>
<dbReference type="AlphaFoldDB" id="A0A6G9YAC1"/>